<dbReference type="GO" id="GO:0045148">
    <property type="term" value="F:tripeptide aminopeptidase activity"/>
    <property type="evidence" value="ECO:0007669"/>
    <property type="project" value="UniProtKB-UniRule"/>
</dbReference>
<feature type="binding site" evidence="11 13">
    <location>
        <position position="379"/>
    </location>
    <ligand>
        <name>Zn(2+)</name>
        <dbReference type="ChEBI" id="CHEBI:29105"/>
        <label>2</label>
    </ligand>
</feature>
<feature type="active site" evidence="11 12">
    <location>
        <position position="80"/>
    </location>
</feature>
<dbReference type="NCBIfam" id="NF003976">
    <property type="entry name" value="PRK05469.1"/>
    <property type="match status" value="1"/>
</dbReference>
<keyword evidence="16" id="KW-1185">Reference proteome</keyword>
<dbReference type="PANTHER" id="PTHR42994">
    <property type="entry name" value="PEPTIDASE T"/>
    <property type="match status" value="1"/>
</dbReference>
<evidence type="ECO:0000259" key="14">
    <source>
        <dbReference type="Pfam" id="PF07687"/>
    </source>
</evidence>
<keyword evidence="10 11" id="KW-0482">Metalloprotease</keyword>
<evidence type="ECO:0000256" key="13">
    <source>
        <dbReference type="PIRSR" id="PIRSR037215-2"/>
    </source>
</evidence>
<proteinExistence type="inferred from homology"/>
<comment type="function">
    <text evidence="11">Cleaves the N-terminal amino acid of tripeptides.</text>
</comment>
<organism evidence="15 16">
    <name type="scientific">Edwardsiella tarda (strain FL6-60)</name>
    <dbReference type="NCBI Taxonomy" id="718251"/>
    <lineage>
        <taxon>Bacteria</taxon>
        <taxon>Pseudomonadati</taxon>
        <taxon>Pseudomonadota</taxon>
        <taxon>Gammaproteobacteria</taxon>
        <taxon>Enterobacterales</taxon>
        <taxon>Hafniaceae</taxon>
        <taxon>Edwardsiella</taxon>
    </lineage>
</organism>
<evidence type="ECO:0000256" key="12">
    <source>
        <dbReference type="PIRSR" id="PIRSR037215-1"/>
    </source>
</evidence>
<gene>
    <name evidence="11" type="primary">pepT</name>
    <name evidence="15" type="ordered locus">ETAF_1694</name>
</gene>
<dbReference type="NCBIfam" id="NF009920">
    <property type="entry name" value="PRK13381.1"/>
    <property type="match status" value="1"/>
</dbReference>
<dbReference type="FunFam" id="3.30.70.360:FF:000002">
    <property type="entry name" value="Peptidase T"/>
    <property type="match status" value="1"/>
</dbReference>
<comment type="subcellular location">
    <subcellularLocation>
        <location evidence="2 11">Cytoplasm</location>
    </subcellularLocation>
</comment>
<feature type="binding site" evidence="11 13">
    <location>
        <position position="196"/>
    </location>
    <ligand>
        <name>Zn(2+)</name>
        <dbReference type="ChEBI" id="CHEBI:29105"/>
        <label>1</label>
    </ligand>
</feature>
<keyword evidence="9 11" id="KW-0862">Zinc</keyword>
<evidence type="ECO:0000256" key="1">
    <source>
        <dbReference type="ARBA" id="ARBA00000870"/>
    </source>
</evidence>
<sequence length="412" mass="44834">MNNLLDRFLNYVSFDTQSKPGVRQVPSTEGQFKLARALQSELLALGLEQVTLSEHGCVMATLPANVAWSVPTIGFIAHMDTAPDASGKNVNPQIVENYRGGDIALGIGDEILSPVMFPVLHQLLGQTLITTDGKTLLGADDKSGIAEIMTAMVRLKQGNTPHGEIRVAFTPDEEVGKGAQHFDVAAFGAEWAYTVDGGGVGELECENFNAASVNIKIIGNNVHPGSAKGVMVNALGLANRIHALLPAAEVPEQTDGYEGFYHLVSMKGSVEKAEMHYIVRDFSREGFEARKKHMMEIAKQVGQGLHPECYIEVTLDDSYYNMRDEVAKHPHIVALARQAMRDLAIEPIERPIRGGTDGAQLSFRGLPCPNLFTGGYNFHGKHEFITLEGMEKAVSVIMRIAELTAERARVAE</sequence>
<evidence type="ECO:0000256" key="6">
    <source>
        <dbReference type="ARBA" id="ARBA00022670"/>
    </source>
</evidence>
<accession>A0A0H3DT34</accession>
<evidence type="ECO:0000256" key="8">
    <source>
        <dbReference type="ARBA" id="ARBA00022801"/>
    </source>
</evidence>
<dbReference type="SUPFAM" id="SSF55031">
    <property type="entry name" value="Bacterial exopeptidase dimerisation domain"/>
    <property type="match status" value="1"/>
</dbReference>
<keyword evidence="7 11" id="KW-0479">Metal-binding</keyword>
<dbReference type="CDD" id="cd03892">
    <property type="entry name" value="M20_peptT"/>
    <property type="match status" value="1"/>
</dbReference>
<protein>
    <recommendedName>
        <fullName evidence="11">Peptidase T</fullName>
        <ecNumber evidence="11">3.4.11.4</ecNumber>
    </recommendedName>
    <alternativeName>
        <fullName evidence="11">Aminotripeptidase</fullName>
        <shortName evidence="11">Tripeptidase</shortName>
    </alternativeName>
    <alternativeName>
        <fullName evidence="11">Tripeptide aminopeptidase</fullName>
    </alternativeName>
</protein>
<feature type="active site" description="Proton acceptor" evidence="11 12">
    <location>
        <position position="173"/>
    </location>
</feature>
<dbReference type="GO" id="GO:0043171">
    <property type="term" value="P:peptide catabolic process"/>
    <property type="evidence" value="ECO:0007669"/>
    <property type="project" value="UniProtKB-UniRule"/>
</dbReference>
<keyword evidence="5 11" id="KW-0963">Cytoplasm</keyword>
<dbReference type="GO" id="GO:0008237">
    <property type="term" value="F:metallopeptidase activity"/>
    <property type="evidence" value="ECO:0007669"/>
    <property type="project" value="UniProtKB-KW"/>
</dbReference>
<dbReference type="InterPro" id="IPR036264">
    <property type="entry name" value="Bact_exopeptidase_dim_dom"/>
</dbReference>
<dbReference type="HAMAP" id="MF_00550">
    <property type="entry name" value="Aminopeptidase_M20"/>
    <property type="match status" value="1"/>
</dbReference>
<dbReference type="PIRSF" id="PIRSF037215">
    <property type="entry name" value="Peptidase_M20B"/>
    <property type="match status" value="1"/>
</dbReference>
<dbReference type="EC" id="3.4.11.4" evidence="11"/>
<comment type="cofactor">
    <cofactor evidence="11 13">
        <name>Zn(2+)</name>
        <dbReference type="ChEBI" id="CHEBI:29105"/>
    </cofactor>
    <text evidence="11 13">Binds 2 Zn(2+) ions per subunit.</text>
</comment>
<dbReference type="EMBL" id="CP002154">
    <property type="protein sequence ID" value="ADM41802.1"/>
    <property type="molecule type" value="Genomic_DNA"/>
</dbReference>
<dbReference type="AlphaFoldDB" id="A0A0H3DT34"/>
<dbReference type="Gene3D" id="3.40.630.10">
    <property type="entry name" value="Zn peptidases"/>
    <property type="match status" value="1"/>
</dbReference>
<dbReference type="PANTHER" id="PTHR42994:SF1">
    <property type="entry name" value="PEPTIDASE T"/>
    <property type="match status" value="1"/>
</dbReference>
<evidence type="ECO:0000313" key="16">
    <source>
        <dbReference type="Proteomes" id="UP000002230"/>
    </source>
</evidence>
<dbReference type="PATRIC" id="fig|718251.5.peg.1758"/>
<comment type="similarity">
    <text evidence="3 11">Belongs to the peptidase M20B family.</text>
</comment>
<evidence type="ECO:0000256" key="11">
    <source>
        <dbReference type="HAMAP-Rule" id="MF_00550"/>
    </source>
</evidence>
<reference evidence="16" key="1">
    <citation type="submission" date="2010-08" db="EMBL/GenBank/DDBJ databases">
        <title>Genome comparisons of Edwardsiella bacteria analysed using deep sequencing technology.</title>
        <authorList>
            <person name="van Soest J.J."/>
            <person name="Henkel C.V."/>
            <person name="Jansen H.J."/>
            <person name="van den Hondel C.A.M.J.J."/>
            <person name="Bloemberg G.V."/>
            <person name="Meijer A.H."/>
            <person name="Spaink H.P."/>
        </authorList>
    </citation>
    <scope>NUCLEOTIDE SEQUENCE [LARGE SCALE GENOMIC DNA]</scope>
    <source>
        <strain evidence="16">FL6-60</strain>
    </source>
</reference>
<dbReference type="GO" id="GO:0006508">
    <property type="term" value="P:proteolysis"/>
    <property type="evidence" value="ECO:0007669"/>
    <property type="project" value="UniProtKB-UniRule"/>
</dbReference>
<dbReference type="Pfam" id="PF07687">
    <property type="entry name" value="M20_dimer"/>
    <property type="match status" value="1"/>
</dbReference>
<reference evidence="15 16" key="2">
    <citation type="journal article" date="2011" name="BMC Immunol.">
        <title>Comparison of static immersion and intravenous injection systems for exposure of zebrafish embryos to the natural pathogen Edwardsiella tarda.</title>
        <authorList>
            <person name="van Soest J.J."/>
            <person name="Stockhammer O.W."/>
            <person name="Ordas A."/>
            <person name="Bloemberg G.V."/>
            <person name="Spaink H.P."/>
            <person name="Meijer A.H."/>
        </authorList>
    </citation>
    <scope>NUCLEOTIDE SEQUENCE [LARGE SCALE GENOMIC DNA]</scope>
    <source>
        <strain evidence="15 16">FL6-60</strain>
    </source>
</reference>
<evidence type="ECO:0000256" key="10">
    <source>
        <dbReference type="ARBA" id="ARBA00023049"/>
    </source>
</evidence>
<feature type="binding site" evidence="11 13">
    <location>
        <position position="140"/>
    </location>
    <ligand>
        <name>Zn(2+)</name>
        <dbReference type="ChEBI" id="CHEBI:29105"/>
        <label>1</label>
    </ligand>
</feature>
<comment type="catalytic activity">
    <reaction evidence="1 11">
        <text>Release of the N-terminal residue from a tripeptide.</text>
        <dbReference type="EC" id="3.4.11.4"/>
    </reaction>
</comment>
<feature type="binding site" evidence="11 13">
    <location>
        <position position="140"/>
    </location>
    <ligand>
        <name>Zn(2+)</name>
        <dbReference type="ChEBI" id="CHEBI:29105"/>
        <label>2</label>
    </ligand>
</feature>
<dbReference type="PROSITE" id="PS00759">
    <property type="entry name" value="ARGE_DAPE_CPG2_2"/>
    <property type="match status" value="1"/>
</dbReference>
<dbReference type="NCBIfam" id="TIGR01882">
    <property type="entry name" value="peptidase-T"/>
    <property type="match status" value="1"/>
</dbReference>
<dbReference type="InterPro" id="IPR002933">
    <property type="entry name" value="Peptidase_M20"/>
</dbReference>
<keyword evidence="6 11" id="KW-0645">Protease</keyword>
<feature type="binding site" evidence="11 13">
    <location>
        <position position="78"/>
    </location>
    <ligand>
        <name>Zn(2+)</name>
        <dbReference type="ChEBI" id="CHEBI:29105"/>
        <label>1</label>
    </ligand>
</feature>
<dbReference type="Gene3D" id="3.30.70.360">
    <property type="match status" value="1"/>
</dbReference>
<keyword evidence="4 11" id="KW-0031">Aminopeptidase</keyword>
<evidence type="ECO:0000256" key="4">
    <source>
        <dbReference type="ARBA" id="ARBA00022438"/>
    </source>
</evidence>
<dbReference type="Proteomes" id="UP000002230">
    <property type="component" value="Chromosome"/>
</dbReference>
<dbReference type="SUPFAM" id="SSF53187">
    <property type="entry name" value="Zn-dependent exopeptidases"/>
    <property type="match status" value="1"/>
</dbReference>
<dbReference type="GO" id="GO:0005829">
    <property type="term" value="C:cytosol"/>
    <property type="evidence" value="ECO:0007669"/>
    <property type="project" value="TreeGrafter"/>
</dbReference>
<dbReference type="InterPro" id="IPR011650">
    <property type="entry name" value="Peptidase_M20_dimer"/>
</dbReference>
<keyword evidence="8 11" id="KW-0378">Hydrolase</keyword>
<dbReference type="HOGENOM" id="CLU_053676_0_0_6"/>
<dbReference type="PROSITE" id="PS00758">
    <property type="entry name" value="ARGE_DAPE_CPG2_1"/>
    <property type="match status" value="1"/>
</dbReference>
<evidence type="ECO:0000256" key="3">
    <source>
        <dbReference type="ARBA" id="ARBA00009692"/>
    </source>
</evidence>
<evidence type="ECO:0000313" key="15">
    <source>
        <dbReference type="EMBL" id="ADM41802.1"/>
    </source>
</evidence>
<evidence type="ECO:0000256" key="9">
    <source>
        <dbReference type="ARBA" id="ARBA00022833"/>
    </source>
</evidence>
<feature type="domain" description="Peptidase M20 dimerisation" evidence="14">
    <location>
        <begin position="206"/>
        <end position="305"/>
    </location>
</feature>
<evidence type="ECO:0000256" key="2">
    <source>
        <dbReference type="ARBA" id="ARBA00004496"/>
    </source>
</evidence>
<evidence type="ECO:0000256" key="5">
    <source>
        <dbReference type="ARBA" id="ARBA00022490"/>
    </source>
</evidence>
<dbReference type="KEGG" id="etd:ETAF_1694"/>
<evidence type="ECO:0000256" key="7">
    <source>
        <dbReference type="ARBA" id="ARBA00022723"/>
    </source>
</evidence>
<dbReference type="InterPro" id="IPR010161">
    <property type="entry name" value="Peptidase_M20B"/>
</dbReference>
<dbReference type="InterPro" id="IPR001261">
    <property type="entry name" value="ArgE/DapE_CS"/>
</dbReference>
<dbReference type="Pfam" id="PF01546">
    <property type="entry name" value="Peptidase_M20"/>
    <property type="match status" value="1"/>
</dbReference>
<dbReference type="GO" id="GO:0008270">
    <property type="term" value="F:zinc ion binding"/>
    <property type="evidence" value="ECO:0007669"/>
    <property type="project" value="UniProtKB-UniRule"/>
</dbReference>
<feature type="binding site" evidence="11 13">
    <location>
        <position position="174"/>
    </location>
    <ligand>
        <name>Zn(2+)</name>
        <dbReference type="ChEBI" id="CHEBI:29105"/>
        <label>2</label>
    </ligand>
</feature>
<name>A0A0H3DT34_EDWTF</name>